<dbReference type="Gene3D" id="1.25.40.20">
    <property type="entry name" value="Ankyrin repeat-containing domain"/>
    <property type="match status" value="1"/>
</dbReference>
<dbReference type="OrthoDB" id="9995210at2759"/>
<dbReference type="EMBL" id="MCFH01000039">
    <property type="protein sequence ID" value="ORX45628.1"/>
    <property type="molecule type" value="Genomic_DNA"/>
</dbReference>
<keyword evidence="1" id="KW-0040">ANK repeat</keyword>
<evidence type="ECO:0000313" key="3">
    <source>
        <dbReference type="Proteomes" id="UP000193719"/>
    </source>
</evidence>
<sequence length="121" mass="14325">MNNLEYCKNKKDSEVIKYLKEYNLYYEGRFDVEDIKFLICSILKPRNYEESDIIRKEILEKDNDKNTALYYTVRGFKEKAIDCLLKNNFDVNMQNTNGNTPLHMACKDISGNGEMIQYLVE</sequence>
<organism evidence="2 3">
    <name type="scientific">Piromyces finnis</name>
    <dbReference type="NCBI Taxonomy" id="1754191"/>
    <lineage>
        <taxon>Eukaryota</taxon>
        <taxon>Fungi</taxon>
        <taxon>Fungi incertae sedis</taxon>
        <taxon>Chytridiomycota</taxon>
        <taxon>Chytridiomycota incertae sedis</taxon>
        <taxon>Neocallimastigomycetes</taxon>
        <taxon>Neocallimastigales</taxon>
        <taxon>Neocallimastigaceae</taxon>
        <taxon>Piromyces</taxon>
    </lineage>
</organism>
<gene>
    <name evidence="2" type="ORF">BCR36DRAFT_372683</name>
</gene>
<dbReference type="InterPro" id="IPR036770">
    <property type="entry name" value="Ankyrin_rpt-contain_sf"/>
</dbReference>
<evidence type="ECO:0000313" key="2">
    <source>
        <dbReference type="EMBL" id="ORX45628.1"/>
    </source>
</evidence>
<comment type="caution">
    <text evidence="2">The sequence shown here is derived from an EMBL/GenBank/DDBJ whole genome shotgun (WGS) entry which is preliminary data.</text>
</comment>
<dbReference type="STRING" id="1754191.A0A1Y1V2B3"/>
<dbReference type="PROSITE" id="PS50088">
    <property type="entry name" value="ANK_REPEAT"/>
    <property type="match status" value="1"/>
</dbReference>
<feature type="repeat" description="ANK" evidence="1">
    <location>
        <begin position="97"/>
        <end position="121"/>
    </location>
</feature>
<evidence type="ECO:0000256" key="1">
    <source>
        <dbReference type="PROSITE-ProRule" id="PRU00023"/>
    </source>
</evidence>
<protein>
    <submittedName>
        <fullName evidence="2">Uncharacterized protein</fullName>
    </submittedName>
</protein>
<dbReference type="Pfam" id="PF12796">
    <property type="entry name" value="Ank_2"/>
    <property type="match status" value="1"/>
</dbReference>
<dbReference type="PROSITE" id="PS50297">
    <property type="entry name" value="ANK_REP_REGION"/>
    <property type="match status" value="1"/>
</dbReference>
<dbReference type="Proteomes" id="UP000193719">
    <property type="component" value="Unassembled WGS sequence"/>
</dbReference>
<proteinExistence type="predicted"/>
<dbReference type="InterPro" id="IPR002110">
    <property type="entry name" value="Ankyrin_rpt"/>
</dbReference>
<dbReference type="AlphaFoldDB" id="A0A1Y1V2B3"/>
<name>A0A1Y1V2B3_9FUNG</name>
<accession>A0A1Y1V2B3</accession>
<dbReference type="SUPFAM" id="SSF48403">
    <property type="entry name" value="Ankyrin repeat"/>
    <property type="match status" value="1"/>
</dbReference>
<reference evidence="2 3" key="2">
    <citation type="submission" date="2016-08" db="EMBL/GenBank/DDBJ databases">
        <title>Pervasive Adenine N6-methylation of Active Genes in Fungi.</title>
        <authorList>
            <consortium name="DOE Joint Genome Institute"/>
            <person name="Mondo S.J."/>
            <person name="Dannebaum R.O."/>
            <person name="Kuo R.C."/>
            <person name="Labutti K."/>
            <person name="Haridas S."/>
            <person name="Kuo A."/>
            <person name="Salamov A."/>
            <person name="Ahrendt S.R."/>
            <person name="Lipzen A."/>
            <person name="Sullivan W."/>
            <person name="Andreopoulos W.B."/>
            <person name="Clum A."/>
            <person name="Lindquist E."/>
            <person name="Daum C."/>
            <person name="Ramamoorthy G.K."/>
            <person name="Gryganskyi A."/>
            <person name="Culley D."/>
            <person name="Magnuson J.K."/>
            <person name="James T.Y."/>
            <person name="O'Malley M.A."/>
            <person name="Stajich J.E."/>
            <person name="Spatafora J.W."/>
            <person name="Visel A."/>
            <person name="Grigoriev I.V."/>
        </authorList>
    </citation>
    <scope>NUCLEOTIDE SEQUENCE [LARGE SCALE GENOMIC DNA]</scope>
    <source>
        <strain evidence="3">finn</strain>
    </source>
</reference>
<reference evidence="2 3" key="1">
    <citation type="submission" date="2016-08" db="EMBL/GenBank/DDBJ databases">
        <title>Genomes of anaerobic fungi encode conserved fungal cellulosomes for biomass hydrolysis.</title>
        <authorList>
            <consortium name="DOE Joint Genome Institute"/>
            <person name="Haitjema C.H."/>
            <person name="Gilmore S.P."/>
            <person name="Henske J.K."/>
            <person name="Solomon K.V."/>
            <person name="De Groot R."/>
            <person name="Kuo A."/>
            <person name="Mondo S.J."/>
            <person name="Salamov A.A."/>
            <person name="Labutti K."/>
            <person name="Zhao Z."/>
            <person name="Chiniquy J."/>
            <person name="Barry K."/>
            <person name="Brewer H.M."/>
            <person name="Purvine S.O."/>
            <person name="Wright A.T."/>
            <person name="Boxma B."/>
            <person name="Van Alen T."/>
            <person name="Hackstein J.H."/>
            <person name="Baker S.E."/>
            <person name="Grigoriev I.V."/>
            <person name="O'Malley M.A."/>
        </authorList>
    </citation>
    <scope>NUCLEOTIDE SEQUENCE [LARGE SCALE GENOMIC DNA]</scope>
    <source>
        <strain evidence="3">finn</strain>
    </source>
</reference>
<keyword evidence="3" id="KW-1185">Reference proteome</keyword>